<feature type="region of interest" description="Disordered" evidence="1">
    <location>
        <begin position="1"/>
        <end position="92"/>
    </location>
</feature>
<proteinExistence type="predicted"/>
<evidence type="ECO:0000256" key="1">
    <source>
        <dbReference type="SAM" id="MobiDB-lite"/>
    </source>
</evidence>
<sequence length="92" mass="10241">MEIGGTGSERDEKSSDEPPIKRKSERKERESPGTNHQLPKRKKEGRSSFHDKSKLHHPGKSNRGKNGVGVTANGNDEPRHSNKTTKTGQIKE</sequence>
<dbReference type="AlphaFoldDB" id="A0A4C1USM6"/>
<accession>A0A4C1USM6</accession>
<evidence type="ECO:0000313" key="3">
    <source>
        <dbReference type="Proteomes" id="UP000299102"/>
    </source>
</evidence>
<feature type="compositionally biased region" description="Basic residues" evidence="1">
    <location>
        <begin position="53"/>
        <end position="63"/>
    </location>
</feature>
<comment type="caution">
    <text evidence="2">The sequence shown here is derived from an EMBL/GenBank/DDBJ whole genome shotgun (WGS) entry which is preliminary data.</text>
</comment>
<reference evidence="2 3" key="1">
    <citation type="journal article" date="2019" name="Commun. Biol.">
        <title>The bagworm genome reveals a unique fibroin gene that provides high tensile strength.</title>
        <authorList>
            <person name="Kono N."/>
            <person name="Nakamura H."/>
            <person name="Ohtoshi R."/>
            <person name="Tomita M."/>
            <person name="Numata K."/>
            <person name="Arakawa K."/>
        </authorList>
    </citation>
    <scope>NUCLEOTIDE SEQUENCE [LARGE SCALE GENOMIC DNA]</scope>
</reference>
<organism evidence="2 3">
    <name type="scientific">Eumeta variegata</name>
    <name type="common">Bagworm moth</name>
    <name type="synonym">Eumeta japonica</name>
    <dbReference type="NCBI Taxonomy" id="151549"/>
    <lineage>
        <taxon>Eukaryota</taxon>
        <taxon>Metazoa</taxon>
        <taxon>Ecdysozoa</taxon>
        <taxon>Arthropoda</taxon>
        <taxon>Hexapoda</taxon>
        <taxon>Insecta</taxon>
        <taxon>Pterygota</taxon>
        <taxon>Neoptera</taxon>
        <taxon>Endopterygota</taxon>
        <taxon>Lepidoptera</taxon>
        <taxon>Glossata</taxon>
        <taxon>Ditrysia</taxon>
        <taxon>Tineoidea</taxon>
        <taxon>Psychidae</taxon>
        <taxon>Oiketicinae</taxon>
        <taxon>Eumeta</taxon>
    </lineage>
</organism>
<feature type="compositionally biased region" description="Basic and acidic residues" evidence="1">
    <location>
        <begin position="8"/>
        <end position="31"/>
    </location>
</feature>
<dbReference type="EMBL" id="BGZK01000220">
    <property type="protein sequence ID" value="GBP29445.1"/>
    <property type="molecule type" value="Genomic_DNA"/>
</dbReference>
<gene>
    <name evidence="2" type="ORF">EVAR_22057_1</name>
</gene>
<keyword evidence="3" id="KW-1185">Reference proteome</keyword>
<protein>
    <submittedName>
        <fullName evidence="2">Uncharacterized protein</fullName>
    </submittedName>
</protein>
<name>A0A4C1USM6_EUMVA</name>
<evidence type="ECO:0000313" key="2">
    <source>
        <dbReference type="EMBL" id="GBP29445.1"/>
    </source>
</evidence>
<dbReference type="Proteomes" id="UP000299102">
    <property type="component" value="Unassembled WGS sequence"/>
</dbReference>